<gene>
    <name evidence="1" type="ORF">SAMN05892877_10267</name>
</gene>
<accession>A0A285U646</accession>
<dbReference type="SUPFAM" id="SSF75005">
    <property type="entry name" value="Arabinanase/levansucrase/invertase"/>
    <property type="match status" value="1"/>
</dbReference>
<evidence type="ECO:0000313" key="2">
    <source>
        <dbReference type="Proteomes" id="UP000219167"/>
    </source>
</evidence>
<organism evidence="1 2">
    <name type="scientific">Rhizobium subbaraonis</name>
    <dbReference type="NCBI Taxonomy" id="908946"/>
    <lineage>
        <taxon>Bacteria</taxon>
        <taxon>Pseudomonadati</taxon>
        <taxon>Pseudomonadota</taxon>
        <taxon>Alphaproteobacteria</taxon>
        <taxon>Hyphomicrobiales</taxon>
        <taxon>Rhizobiaceae</taxon>
        <taxon>Rhizobium/Agrobacterium group</taxon>
        <taxon>Rhizobium</taxon>
    </lineage>
</organism>
<dbReference type="InterPro" id="IPR023296">
    <property type="entry name" value="Glyco_hydro_beta-prop_sf"/>
</dbReference>
<reference evidence="1 2" key="1">
    <citation type="submission" date="2017-08" db="EMBL/GenBank/DDBJ databases">
        <authorList>
            <person name="de Groot N.N."/>
        </authorList>
    </citation>
    <scope>NUCLEOTIDE SEQUENCE [LARGE SCALE GENOMIC DNA]</scope>
    <source>
        <strain evidence="1 2">JC85</strain>
    </source>
</reference>
<dbReference type="GO" id="GO:0016787">
    <property type="term" value="F:hydrolase activity"/>
    <property type="evidence" value="ECO:0007669"/>
    <property type="project" value="UniProtKB-KW"/>
</dbReference>
<keyword evidence="2" id="KW-1185">Reference proteome</keyword>
<keyword evidence="1" id="KW-0378">Hydrolase</keyword>
<sequence length="357" mass="38216">MLKKVLVWTGVAFAGIFAGAGLQSMLEGHAPLFKNEVAAEENFAGLAKSEWYYRGSVIASDPSIVKTNDGYVMFYTDLDAGKGRTVIAKASSPDGQDWKTSGSFDGVNGVVMAGRSGQWDENVESAAVVRQDDRWLLYFSGYRDNGNPTRGFPAALWLATSKDGGAFERLSSDPIMTPTKGWYDNDAIYSPTVLLDDGVFHMVYVGHSYTDFSAIGAGGVYLLSATSTDGVSWTKGEKPIAGPGQFNDWRKDGIAEPYLVKRGPDEYLLFYTGLSGEEREIGVATGSSPEGPWDFGSGPIVKRGPPGAPDEHQVLAPAALVENGRLRLWYLAANKSEALSIGQADGSLNEALSASGH</sequence>
<dbReference type="Proteomes" id="UP000219167">
    <property type="component" value="Unassembled WGS sequence"/>
</dbReference>
<dbReference type="OrthoDB" id="7064503at2"/>
<dbReference type="Gene3D" id="2.115.10.20">
    <property type="entry name" value="Glycosyl hydrolase domain, family 43"/>
    <property type="match status" value="2"/>
</dbReference>
<dbReference type="PANTHER" id="PTHR35279">
    <property type="match status" value="1"/>
</dbReference>
<dbReference type="PANTHER" id="PTHR35279:SF1">
    <property type="entry name" value="ARABINANASE_LEVANSUCRASE_INVERTASE"/>
    <property type="match status" value="1"/>
</dbReference>
<proteinExistence type="predicted"/>
<name>A0A285U646_9HYPH</name>
<protein>
    <submittedName>
        <fullName evidence="1">Predicted GH43/DUF377 family glycosyl hydrolase</fullName>
    </submittedName>
</protein>
<dbReference type="EMBL" id="OBQD01000002">
    <property type="protein sequence ID" value="SOC35731.1"/>
    <property type="molecule type" value="Genomic_DNA"/>
</dbReference>
<evidence type="ECO:0000313" key="1">
    <source>
        <dbReference type="EMBL" id="SOC35731.1"/>
    </source>
</evidence>
<dbReference type="AlphaFoldDB" id="A0A285U646"/>